<keyword evidence="2" id="KW-1185">Reference proteome</keyword>
<protein>
    <submittedName>
        <fullName evidence="1">Uncharacterized protein</fullName>
    </submittedName>
</protein>
<dbReference type="EMBL" id="JAIWYP010000004">
    <property type="protein sequence ID" value="KAH3830810.1"/>
    <property type="molecule type" value="Genomic_DNA"/>
</dbReference>
<reference evidence="1" key="1">
    <citation type="journal article" date="2019" name="bioRxiv">
        <title>The Genome of the Zebra Mussel, Dreissena polymorpha: A Resource for Invasive Species Research.</title>
        <authorList>
            <person name="McCartney M.A."/>
            <person name="Auch B."/>
            <person name="Kono T."/>
            <person name="Mallez S."/>
            <person name="Zhang Y."/>
            <person name="Obille A."/>
            <person name="Becker A."/>
            <person name="Abrahante J.E."/>
            <person name="Garbe J."/>
            <person name="Badalamenti J.P."/>
            <person name="Herman A."/>
            <person name="Mangelson H."/>
            <person name="Liachko I."/>
            <person name="Sullivan S."/>
            <person name="Sone E.D."/>
            <person name="Koren S."/>
            <person name="Silverstein K.A.T."/>
            <person name="Beckman K.B."/>
            <person name="Gohl D.M."/>
        </authorList>
    </citation>
    <scope>NUCLEOTIDE SEQUENCE</scope>
    <source>
        <strain evidence="1">Duluth1</strain>
        <tissue evidence="1">Whole animal</tissue>
    </source>
</reference>
<comment type="caution">
    <text evidence="1">The sequence shown here is derived from an EMBL/GenBank/DDBJ whole genome shotgun (WGS) entry which is preliminary data.</text>
</comment>
<organism evidence="1 2">
    <name type="scientific">Dreissena polymorpha</name>
    <name type="common">Zebra mussel</name>
    <name type="synonym">Mytilus polymorpha</name>
    <dbReference type="NCBI Taxonomy" id="45954"/>
    <lineage>
        <taxon>Eukaryota</taxon>
        <taxon>Metazoa</taxon>
        <taxon>Spiralia</taxon>
        <taxon>Lophotrochozoa</taxon>
        <taxon>Mollusca</taxon>
        <taxon>Bivalvia</taxon>
        <taxon>Autobranchia</taxon>
        <taxon>Heteroconchia</taxon>
        <taxon>Euheterodonta</taxon>
        <taxon>Imparidentia</taxon>
        <taxon>Neoheterodontei</taxon>
        <taxon>Myida</taxon>
        <taxon>Dreissenoidea</taxon>
        <taxon>Dreissenidae</taxon>
        <taxon>Dreissena</taxon>
    </lineage>
</organism>
<proteinExistence type="predicted"/>
<dbReference type="Proteomes" id="UP000828390">
    <property type="component" value="Unassembled WGS sequence"/>
</dbReference>
<evidence type="ECO:0000313" key="1">
    <source>
        <dbReference type="EMBL" id="KAH3830810.1"/>
    </source>
</evidence>
<reference evidence="1" key="2">
    <citation type="submission" date="2020-11" db="EMBL/GenBank/DDBJ databases">
        <authorList>
            <person name="McCartney M.A."/>
            <person name="Auch B."/>
            <person name="Kono T."/>
            <person name="Mallez S."/>
            <person name="Becker A."/>
            <person name="Gohl D.M."/>
            <person name="Silverstein K.A.T."/>
            <person name="Koren S."/>
            <person name="Bechman K.B."/>
            <person name="Herman A."/>
            <person name="Abrahante J.E."/>
            <person name="Garbe J."/>
        </authorList>
    </citation>
    <scope>NUCLEOTIDE SEQUENCE</scope>
    <source>
        <strain evidence="1">Duluth1</strain>
        <tissue evidence="1">Whole animal</tissue>
    </source>
</reference>
<accession>A0A9D4JZQ8</accession>
<dbReference type="AlphaFoldDB" id="A0A9D4JZQ8"/>
<evidence type="ECO:0000313" key="2">
    <source>
        <dbReference type="Proteomes" id="UP000828390"/>
    </source>
</evidence>
<name>A0A9D4JZQ8_DREPO</name>
<sequence length="78" mass="8747">MVVVQAISNAFKGQANRIMLHLGSNASVDIIEMKLKDEFGNIASRAIILSHLFLAEQKEAESIVEWGLRLEEIILQVR</sequence>
<gene>
    <name evidence="1" type="ORF">DPMN_104064</name>
</gene>